<proteinExistence type="predicted"/>
<gene>
    <name evidence="2" type="ORF">IM532_00735</name>
</gene>
<accession>A0A8J7K3C7</accession>
<organism evidence="2 3">
    <name type="scientific">Faecalibacter rhinopitheci</name>
    <dbReference type="NCBI Taxonomy" id="2779678"/>
    <lineage>
        <taxon>Bacteria</taxon>
        <taxon>Pseudomonadati</taxon>
        <taxon>Bacteroidota</taxon>
        <taxon>Flavobacteriia</taxon>
        <taxon>Flavobacteriales</taxon>
        <taxon>Weeksellaceae</taxon>
        <taxon>Faecalibacter</taxon>
    </lineage>
</organism>
<dbReference type="SUPFAM" id="SSF51735">
    <property type="entry name" value="NAD(P)-binding Rossmann-fold domains"/>
    <property type="match status" value="1"/>
</dbReference>
<dbReference type="GO" id="GO:0051170">
    <property type="term" value="P:import into nucleus"/>
    <property type="evidence" value="ECO:0007669"/>
    <property type="project" value="TreeGrafter"/>
</dbReference>
<evidence type="ECO:0000259" key="1">
    <source>
        <dbReference type="Pfam" id="PF13460"/>
    </source>
</evidence>
<dbReference type="InterPro" id="IPR036291">
    <property type="entry name" value="NAD(P)-bd_dom_sf"/>
</dbReference>
<reference evidence="2" key="1">
    <citation type="submission" date="2020-10" db="EMBL/GenBank/DDBJ databases">
        <authorList>
            <person name="Lu T."/>
            <person name="Wang Q."/>
            <person name="Han X."/>
        </authorList>
    </citation>
    <scope>NUCLEOTIDE SEQUENCE</scope>
    <source>
        <strain evidence="2">WQ 117</strain>
    </source>
</reference>
<dbReference type="Gene3D" id="3.40.50.720">
    <property type="entry name" value="NAD(P)-binding Rossmann-like Domain"/>
    <property type="match status" value="1"/>
</dbReference>
<comment type="caution">
    <text evidence="2">The sequence shown here is derived from an EMBL/GenBank/DDBJ whole genome shotgun (WGS) entry which is preliminary data.</text>
</comment>
<dbReference type="EMBL" id="JADGIK010000001">
    <property type="protein sequence ID" value="MBF0595999.1"/>
    <property type="molecule type" value="Genomic_DNA"/>
</dbReference>
<name>A0A8J7K3C7_9FLAO</name>
<sequence length="215" mass="23948">MKAIIIGATGATGKYLVNELINDTQFEEIIALVRRPSFQPQSKLKEVVIDFNQLQNYKEVMTADVAFSVMGTTLKDAGSKEAQWKVDFEYQCQFAEICSEMNVKTFVLLSAIGASPTSSIFYTRMKGELEVAIQQFNFEKVLIFQPASLIRPNTTRFGEKVMTALVGGINGLGLFKKYQVIHVKDLAKALKEGAKNASNGVHYFNVKSIKKLFNA</sequence>
<dbReference type="InterPro" id="IPR016040">
    <property type="entry name" value="NAD(P)-bd_dom"/>
</dbReference>
<dbReference type="PANTHER" id="PTHR14097:SF7">
    <property type="entry name" value="OXIDOREDUCTASE HTATIP2"/>
    <property type="match status" value="1"/>
</dbReference>
<dbReference type="AlphaFoldDB" id="A0A8J7K3C7"/>
<keyword evidence="3" id="KW-1185">Reference proteome</keyword>
<evidence type="ECO:0000313" key="3">
    <source>
        <dbReference type="Proteomes" id="UP000608754"/>
    </source>
</evidence>
<feature type="domain" description="NAD(P)-binding" evidence="1">
    <location>
        <begin position="7"/>
        <end position="116"/>
    </location>
</feature>
<evidence type="ECO:0000313" key="2">
    <source>
        <dbReference type="EMBL" id="MBF0595999.1"/>
    </source>
</evidence>
<protein>
    <submittedName>
        <fullName evidence="2">NAD(P)H-binding protein</fullName>
    </submittedName>
</protein>
<dbReference type="RefSeq" id="WP_194181531.1">
    <property type="nucleotide sequence ID" value="NZ_JADGIK010000001.1"/>
</dbReference>
<dbReference type="Pfam" id="PF13460">
    <property type="entry name" value="NAD_binding_10"/>
    <property type="match status" value="1"/>
</dbReference>
<dbReference type="GO" id="GO:0005737">
    <property type="term" value="C:cytoplasm"/>
    <property type="evidence" value="ECO:0007669"/>
    <property type="project" value="TreeGrafter"/>
</dbReference>
<dbReference type="Proteomes" id="UP000608754">
    <property type="component" value="Unassembled WGS sequence"/>
</dbReference>
<dbReference type="PANTHER" id="PTHR14097">
    <property type="entry name" value="OXIDOREDUCTASE HTATIP2"/>
    <property type="match status" value="1"/>
</dbReference>